<keyword evidence="6" id="KW-1133">Transmembrane helix</keyword>
<dbReference type="PANTHER" id="PTHR45647">
    <property type="entry name" value="OS02G0152300 PROTEIN"/>
    <property type="match status" value="1"/>
</dbReference>
<reference evidence="7" key="1">
    <citation type="submission" date="2019-12" db="EMBL/GenBank/DDBJ databases">
        <title>Genome sequencing and annotation of Brassica cretica.</title>
        <authorList>
            <person name="Studholme D.J."/>
            <person name="Sarris P.F."/>
        </authorList>
    </citation>
    <scope>NUCLEOTIDE SEQUENCE</scope>
    <source>
        <strain evidence="7">PFS-102/07</strain>
        <tissue evidence="7">Leaf</tissue>
    </source>
</reference>
<evidence type="ECO:0000256" key="6">
    <source>
        <dbReference type="SAM" id="Phobius"/>
    </source>
</evidence>
<evidence type="ECO:0000256" key="3">
    <source>
        <dbReference type="ARBA" id="ARBA00022786"/>
    </source>
</evidence>
<sequence>MERNELREGPIAIAVDKDKTSCQALKWAVEQYIPRDRTIKLVHVVQRSTVNANGHSTDDELSGKQQNDKGSRQFLPMRCLCMRRNVSMKICVSFLLLTTIKLVHVVQRSTVNANGHSTDDELSGKQQNDKGSRQFLPMRCLCMRRNIQSEVVMLEDQDVAKALIEYINQSFISTFLLGASLKKSITRLFKVDDIPSNVMRWAPDFCTVLVISKGRLSSVRPATRHLPQGLPSPSSGTAPSSPLSNTDEAPSEMSLSREDDVFFEEFSSLGTDSSTVNISDRISTDSSVLSFYDKLGTPNMLEIPRCLDDDDKSNLSIYLNSPSDIKLMDEAEAEKRRLRKELKETMNMYHAACREALMAKEKVAELEIWKKKAGKRLQMAEETAKMAIMKMEKRELEVKPRVEAEMKVRGSNDRKVVLDSPGESHMVVKYESLLQIVVVLFLFYFFFTLRQSSFL</sequence>
<dbReference type="InterPro" id="IPR014729">
    <property type="entry name" value="Rossmann-like_a/b/a_fold"/>
</dbReference>
<proteinExistence type="predicted"/>
<accession>A0A8S9J1P9</accession>
<dbReference type="GO" id="GO:0061630">
    <property type="term" value="F:ubiquitin protein ligase activity"/>
    <property type="evidence" value="ECO:0007669"/>
    <property type="project" value="UniProtKB-EC"/>
</dbReference>
<feature type="compositionally biased region" description="Low complexity" evidence="5">
    <location>
        <begin position="229"/>
        <end position="244"/>
    </location>
</feature>
<feature type="transmembrane region" description="Helical" evidence="6">
    <location>
        <begin position="432"/>
        <end position="449"/>
    </location>
</feature>
<feature type="region of interest" description="Disordered" evidence="5">
    <location>
        <begin position="223"/>
        <end position="251"/>
    </location>
</feature>
<keyword evidence="6" id="KW-0812">Transmembrane</keyword>
<dbReference type="PANTHER" id="PTHR45647:SF25">
    <property type="entry name" value="ADENINE NUCLEOTIDE ALPHA HYDROLASES-LIKE SUPERFAMILY PROTEIN"/>
    <property type="match status" value="1"/>
</dbReference>
<evidence type="ECO:0000256" key="2">
    <source>
        <dbReference type="ARBA" id="ARBA00012483"/>
    </source>
</evidence>
<feature type="coiled-coil region" evidence="4">
    <location>
        <begin position="328"/>
        <end position="355"/>
    </location>
</feature>
<keyword evidence="3" id="KW-0833">Ubl conjugation pathway</keyword>
<dbReference type="EMBL" id="QGKY02001015">
    <property type="protein sequence ID" value="KAF2575938.1"/>
    <property type="molecule type" value="Genomic_DNA"/>
</dbReference>
<organism evidence="7">
    <name type="scientific">Brassica cretica</name>
    <name type="common">Mustard</name>
    <dbReference type="NCBI Taxonomy" id="69181"/>
    <lineage>
        <taxon>Eukaryota</taxon>
        <taxon>Viridiplantae</taxon>
        <taxon>Streptophyta</taxon>
        <taxon>Embryophyta</taxon>
        <taxon>Tracheophyta</taxon>
        <taxon>Spermatophyta</taxon>
        <taxon>Magnoliopsida</taxon>
        <taxon>eudicotyledons</taxon>
        <taxon>Gunneridae</taxon>
        <taxon>Pentapetalae</taxon>
        <taxon>rosids</taxon>
        <taxon>malvids</taxon>
        <taxon>Brassicales</taxon>
        <taxon>Brassicaceae</taxon>
        <taxon>Brassiceae</taxon>
        <taxon>Brassica</taxon>
    </lineage>
</organism>
<dbReference type="Gene3D" id="3.40.50.620">
    <property type="entry name" value="HUPs"/>
    <property type="match status" value="1"/>
</dbReference>
<dbReference type="InterPro" id="IPR051348">
    <property type="entry name" value="U-box_ubiquitin_ligases"/>
</dbReference>
<evidence type="ECO:0000313" key="7">
    <source>
        <dbReference type="EMBL" id="KAF2575938.1"/>
    </source>
</evidence>
<comment type="caution">
    <text evidence="7">The sequence shown here is derived from an EMBL/GenBank/DDBJ whole genome shotgun (WGS) entry which is preliminary data.</text>
</comment>
<evidence type="ECO:0000256" key="5">
    <source>
        <dbReference type="SAM" id="MobiDB-lite"/>
    </source>
</evidence>
<comment type="catalytic activity">
    <reaction evidence="1">
        <text>S-ubiquitinyl-[E2 ubiquitin-conjugating enzyme]-L-cysteine + [acceptor protein]-L-lysine = [E2 ubiquitin-conjugating enzyme]-L-cysteine + N(6)-ubiquitinyl-[acceptor protein]-L-lysine.</text>
        <dbReference type="EC" id="2.3.2.27"/>
    </reaction>
</comment>
<evidence type="ECO:0000256" key="1">
    <source>
        <dbReference type="ARBA" id="ARBA00000900"/>
    </source>
</evidence>
<keyword evidence="4" id="KW-0175">Coiled coil</keyword>
<dbReference type="EC" id="2.3.2.27" evidence="2"/>
<evidence type="ECO:0000256" key="4">
    <source>
        <dbReference type="SAM" id="Coils"/>
    </source>
</evidence>
<gene>
    <name evidence="7" type="ORF">F2Q70_00005778</name>
</gene>
<protein>
    <recommendedName>
        <fullName evidence="2">RING-type E3 ubiquitin transferase</fullName>
        <ecNumber evidence="2">2.3.2.27</ecNumber>
    </recommendedName>
</protein>
<dbReference type="AlphaFoldDB" id="A0A8S9J1P9"/>
<name>A0A8S9J1P9_BRACR</name>
<keyword evidence="6" id="KW-0472">Membrane</keyword>